<keyword evidence="2 4" id="KW-0378">Hydrolase</keyword>
<organism evidence="4 5">
    <name type="scientific">Roseitalea porphyridii</name>
    <dbReference type="NCBI Taxonomy" id="1852022"/>
    <lineage>
        <taxon>Bacteria</taxon>
        <taxon>Pseudomonadati</taxon>
        <taxon>Pseudomonadota</taxon>
        <taxon>Alphaproteobacteria</taxon>
        <taxon>Hyphomicrobiales</taxon>
        <taxon>Ahrensiaceae</taxon>
        <taxon>Roseitalea</taxon>
    </lineage>
</organism>
<keyword evidence="5" id="KW-1185">Reference proteome</keyword>
<dbReference type="PANTHER" id="PTHR32494:SF5">
    <property type="entry name" value="ALLANTOATE AMIDOHYDROLASE"/>
    <property type="match status" value="1"/>
</dbReference>
<dbReference type="PIRSF" id="PIRSF001235">
    <property type="entry name" value="Amidase_carbamoylase"/>
    <property type="match status" value="1"/>
</dbReference>
<feature type="binding site" evidence="3">
    <location>
        <position position="193"/>
    </location>
    <ligand>
        <name>Zn(2+)</name>
        <dbReference type="ChEBI" id="CHEBI:29105"/>
        <label>1</label>
    </ligand>
</feature>
<evidence type="ECO:0000313" key="4">
    <source>
        <dbReference type="EMBL" id="QBK31811.1"/>
    </source>
</evidence>
<protein>
    <submittedName>
        <fullName evidence="4">Zn-dependent hydrolase</fullName>
    </submittedName>
</protein>
<name>A0A4P6V328_9HYPH</name>
<dbReference type="EMBL" id="CP036532">
    <property type="protein sequence ID" value="QBK31811.1"/>
    <property type="molecule type" value="Genomic_DNA"/>
</dbReference>
<feature type="binding site" evidence="3">
    <location>
        <position position="95"/>
    </location>
    <ligand>
        <name>Zn(2+)</name>
        <dbReference type="ChEBI" id="CHEBI:29105"/>
        <label>2</label>
    </ligand>
</feature>
<feature type="binding site" evidence="3">
    <location>
        <position position="95"/>
    </location>
    <ligand>
        <name>Zn(2+)</name>
        <dbReference type="ChEBI" id="CHEBI:29105"/>
        <label>1</label>
    </ligand>
</feature>
<comment type="similarity">
    <text evidence="1">Belongs to the peptidase M20 family.</text>
</comment>
<evidence type="ECO:0000256" key="2">
    <source>
        <dbReference type="ARBA" id="ARBA00022801"/>
    </source>
</evidence>
<reference evidence="4 5" key="1">
    <citation type="journal article" date="2017" name="Int. J. Syst. Evol. Microbiol.">
        <title>Roseitalea porphyridii gen. nov., sp. nov., isolated from a red alga, and reclassification of Hoeflea suaedae Chung et al. 2013 as Pseudohoeflea suaedae gen. nov., comb. nov.</title>
        <authorList>
            <person name="Hyeon J.W."/>
            <person name="Jeong S.E."/>
            <person name="Baek K."/>
            <person name="Jeon C.O."/>
        </authorList>
    </citation>
    <scope>NUCLEOTIDE SEQUENCE [LARGE SCALE GENOMIC DNA]</scope>
    <source>
        <strain evidence="4 5">MA7-20</strain>
    </source>
</reference>
<dbReference type="SUPFAM" id="SSF53187">
    <property type="entry name" value="Zn-dependent exopeptidases"/>
    <property type="match status" value="1"/>
</dbReference>
<dbReference type="KEGG" id="rpod:E0E05_15105"/>
<dbReference type="RefSeq" id="WP_131617461.1">
    <property type="nucleotide sequence ID" value="NZ_CP036532.1"/>
</dbReference>
<proteinExistence type="inferred from homology"/>
<sequence length="413" mass="42563">MTGGHPAIDKGRLARLLDAIKGFGRDPATGGFNRIGYSDADMAVRRWFAEAMTGHGLDVRTDAVGNVFGRFGPSKGPCVMAGSHLDTVPDGGAFDGALGVAVALECVLAMKDAGLAPRTAIEVVATAEEEGRFGGMLGSQAIAGVVDPDWLETATDNDGIRLVDAMAAQGLDPARVAEAAWPPGAVAAFVELHIEQGPVLEGAGMPVGIASAVSGVCNLEITFEGQANHSGTTPMDMRADAFAGLAEVGAAVPDLIAAHGTDQSRVTIGKVELSPNHAHTVAGRAVFSVIIRDTDETVMVTLRDRFLSIVAEAAGRHGLSFARDEKSWLAPVELDGALRDLLAEQAAALGLPALEMPSGAGHDAQTMQALCPSALVFVPSRGGVSHAPDEWTEWADVEKGAALMLAALVRLAG</sequence>
<comment type="cofactor">
    <cofactor evidence="3">
        <name>Zn(2+)</name>
        <dbReference type="ChEBI" id="CHEBI:29105"/>
    </cofactor>
    <text evidence="3">Binds 2 Zn(2+) ions per subunit.</text>
</comment>
<dbReference type="PANTHER" id="PTHR32494">
    <property type="entry name" value="ALLANTOATE DEIMINASE-RELATED"/>
    <property type="match status" value="1"/>
</dbReference>
<keyword evidence="3" id="KW-0479">Metal-binding</keyword>
<feature type="binding site" evidence="3">
    <location>
        <position position="386"/>
    </location>
    <ligand>
        <name>Zn(2+)</name>
        <dbReference type="ChEBI" id="CHEBI:29105"/>
        <label>2</label>
    </ligand>
</feature>
<dbReference type="GeneID" id="90768634"/>
<dbReference type="OrthoDB" id="9808195at2"/>
<dbReference type="NCBIfam" id="NF006771">
    <property type="entry name" value="PRK09290.1-5"/>
    <property type="match status" value="1"/>
</dbReference>
<dbReference type="InterPro" id="IPR010158">
    <property type="entry name" value="Amidase_Cbmase"/>
</dbReference>
<dbReference type="Pfam" id="PF01546">
    <property type="entry name" value="Peptidase_M20"/>
    <property type="match status" value="1"/>
</dbReference>
<dbReference type="CDD" id="cd03884">
    <property type="entry name" value="M20_bAS"/>
    <property type="match status" value="1"/>
</dbReference>
<dbReference type="AlphaFoldDB" id="A0A4P6V328"/>
<feature type="binding site" evidence="3">
    <location>
        <position position="130"/>
    </location>
    <ligand>
        <name>Zn(2+)</name>
        <dbReference type="ChEBI" id="CHEBI:29105"/>
        <label>2</label>
    </ligand>
</feature>
<dbReference type="InterPro" id="IPR036264">
    <property type="entry name" value="Bact_exopeptidase_dim_dom"/>
</dbReference>
<dbReference type="GO" id="GO:0016813">
    <property type="term" value="F:hydrolase activity, acting on carbon-nitrogen (but not peptide) bonds, in linear amidines"/>
    <property type="evidence" value="ECO:0007669"/>
    <property type="project" value="InterPro"/>
</dbReference>
<evidence type="ECO:0000313" key="5">
    <source>
        <dbReference type="Proteomes" id="UP000293719"/>
    </source>
</evidence>
<dbReference type="NCBIfam" id="TIGR01879">
    <property type="entry name" value="hydantase"/>
    <property type="match status" value="1"/>
</dbReference>
<keyword evidence="3" id="KW-0862">Zinc</keyword>
<dbReference type="Gene3D" id="3.40.630.10">
    <property type="entry name" value="Zn peptidases"/>
    <property type="match status" value="1"/>
</dbReference>
<dbReference type="GO" id="GO:0046872">
    <property type="term" value="F:metal ion binding"/>
    <property type="evidence" value="ECO:0007669"/>
    <property type="project" value="UniProtKB-KW"/>
</dbReference>
<accession>A0A4P6V328</accession>
<dbReference type="Proteomes" id="UP000293719">
    <property type="component" value="Chromosome"/>
</dbReference>
<evidence type="ECO:0000256" key="1">
    <source>
        <dbReference type="ARBA" id="ARBA00006153"/>
    </source>
</evidence>
<dbReference type="InterPro" id="IPR002933">
    <property type="entry name" value="Peptidase_M20"/>
</dbReference>
<dbReference type="SUPFAM" id="SSF55031">
    <property type="entry name" value="Bacterial exopeptidase dimerisation domain"/>
    <property type="match status" value="1"/>
</dbReference>
<dbReference type="Gene3D" id="3.30.70.360">
    <property type="match status" value="1"/>
</dbReference>
<evidence type="ECO:0000256" key="3">
    <source>
        <dbReference type="PIRSR" id="PIRSR001235-1"/>
    </source>
</evidence>
<feature type="binding site" evidence="3">
    <location>
        <position position="84"/>
    </location>
    <ligand>
        <name>Zn(2+)</name>
        <dbReference type="ChEBI" id="CHEBI:29105"/>
        <label>1</label>
    </ligand>
</feature>
<gene>
    <name evidence="4" type="ORF">E0E05_15105</name>
</gene>